<name>A0A1F6CK53_9BACT</name>
<proteinExistence type="predicted"/>
<dbReference type="EMBL" id="MFKW01000075">
    <property type="protein sequence ID" value="OGG49397.1"/>
    <property type="molecule type" value="Genomic_DNA"/>
</dbReference>
<comment type="caution">
    <text evidence="1">The sequence shown here is derived from an EMBL/GenBank/DDBJ whole genome shotgun (WGS) entry which is preliminary data.</text>
</comment>
<gene>
    <name evidence="1" type="ORF">A2704_04445</name>
</gene>
<evidence type="ECO:0000313" key="1">
    <source>
        <dbReference type="EMBL" id="OGG49397.1"/>
    </source>
</evidence>
<reference evidence="1 2" key="1">
    <citation type="journal article" date="2016" name="Nat. Commun.">
        <title>Thousands of microbial genomes shed light on interconnected biogeochemical processes in an aquifer system.</title>
        <authorList>
            <person name="Anantharaman K."/>
            <person name="Brown C.T."/>
            <person name="Hug L.A."/>
            <person name="Sharon I."/>
            <person name="Castelle C.J."/>
            <person name="Probst A.J."/>
            <person name="Thomas B.C."/>
            <person name="Singh A."/>
            <person name="Wilkins M.J."/>
            <person name="Karaoz U."/>
            <person name="Brodie E.L."/>
            <person name="Williams K.H."/>
            <person name="Hubbard S.S."/>
            <person name="Banfield J.F."/>
        </authorList>
    </citation>
    <scope>NUCLEOTIDE SEQUENCE [LARGE SCALE GENOMIC DNA]</scope>
</reference>
<dbReference type="Proteomes" id="UP000176445">
    <property type="component" value="Unassembled WGS sequence"/>
</dbReference>
<protein>
    <submittedName>
        <fullName evidence="1">Uncharacterized protein</fullName>
    </submittedName>
</protein>
<organism evidence="1 2">
    <name type="scientific">Candidatus Kaiserbacteria bacterium RIFCSPHIGHO2_01_FULL_54_36b</name>
    <dbReference type="NCBI Taxonomy" id="1798483"/>
    <lineage>
        <taxon>Bacteria</taxon>
        <taxon>Candidatus Kaiseribacteriota</taxon>
    </lineage>
</organism>
<dbReference type="AlphaFoldDB" id="A0A1F6CK53"/>
<evidence type="ECO:0000313" key="2">
    <source>
        <dbReference type="Proteomes" id="UP000176445"/>
    </source>
</evidence>
<sequence>MGIKQVSLSDEARGASQILQGGRGMTIALYWYEAREWQKLRAGDGVYIDNGEVGFYLGDDHYEFSENWPDHTRPLKVPPSQYQNMARLLAAIAGFRAVKVRGGHRYAKYEFRPLSKR</sequence>
<accession>A0A1F6CK53</accession>